<proteinExistence type="predicted"/>
<name>A0AA35PM12_9SAUR</name>
<reference evidence="2" key="1">
    <citation type="submission" date="2022-12" db="EMBL/GenBank/DDBJ databases">
        <authorList>
            <person name="Alioto T."/>
            <person name="Alioto T."/>
            <person name="Gomez Garrido J."/>
        </authorList>
    </citation>
    <scope>NUCLEOTIDE SEQUENCE</scope>
</reference>
<evidence type="ECO:0000313" key="3">
    <source>
        <dbReference type="Proteomes" id="UP001178461"/>
    </source>
</evidence>
<dbReference type="EMBL" id="OX395138">
    <property type="protein sequence ID" value="CAI5790493.1"/>
    <property type="molecule type" value="Genomic_DNA"/>
</dbReference>
<sequence length="103" mass="11218">MWQYNFQSCIFSLGQGTCDLLPRAADLPQRGFVPWDWAEEKRRALAGARSLEPGAGRSSCRGGKEETSGGACKAGTTRSCLNGKPVGCRFSWFLSLSHDCWAA</sequence>
<accession>A0AA35PM12</accession>
<feature type="region of interest" description="Disordered" evidence="1">
    <location>
        <begin position="48"/>
        <end position="84"/>
    </location>
</feature>
<keyword evidence="3" id="KW-1185">Reference proteome</keyword>
<evidence type="ECO:0000256" key="1">
    <source>
        <dbReference type="SAM" id="MobiDB-lite"/>
    </source>
</evidence>
<gene>
    <name evidence="2" type="ORF">PODLI_1B017976</name>
</gene>
<evidence type="ECO:0000313" key="2">
    <source>
        <dbReference type="EMBL" id="CAI5790493.1"/>
    </source>
</evidence>
<dbReference type="Proteomes" id="UP001178461">
    <property type="component" value="Chromosome 13"/>
</dbReference>
<dbReference type="AlphaFoldDB" id="A0AA35PM12"/>
<protein>
    <submittedName>
        <fullName evidence="2">Uncharacterized protein</fullName>
    </submittedName>
</protein>
<organism evidence="2 3">
    <name type="scientific">Podarcis lilfordi</name>
    <name type="common">Lilford's wall lizard</name>
    <dbReference type="NCBI Taxonomy" id="74358"/>
    <lineage>
        <taxon>Eukaryota</taxon>
        <taxon>Metazoa</taxon>
        <taxon>Chordata</taxon>
        <taxon>Craniata</taxon>
        <taxon>Vertebrata</taxon>
        <taxon>Euteleostomi</taxon>
        <taxon>Lepidosauria</taxon>
        <taxon>Squamata</taxon>
        <taxon>Bifurcata</taxon>
        <taxon>Unidentata</taxon>
        <taxon>Episquamata</taxon>
        <taxon>Laterata</taxon>
        <taxon>Lacertibaenia</taxon>
        <taxon>Lacertidae</taxon>
        <taxon>Podarcis</taxon>
    </lineage>
</organism>